<feature type="binding site" evidence="1">
    <location>
        <position position="310"/>
    </location>
    <ligand>
        <name>D-glucosamine</name>
        <dbReference type="ChEBI" id="CHEBI:58723"/>
    </ligand>
</feature>
<feature type="binding site" evidence="1">
    <location>
        <position position="213"/>
    </location>
    <ligand>
        <name>Mg(2+)</name>
        <dbReference type="ChEBI" id="CHEBI:18420"/>
        <label>1</label>
    </ligand>
</feature>
<feature type="binding site" evidence="1">
    <location>
        <position position="225"/>
    </location>
    <ligand>
        <name>Mg(2+)</name>
        <dbReference type="ChEBI" id="CHEBI:18420"/>
        <label>2</label>
    </ligand>
</feature>
<dbReference type="SUPFAM" id="SSF56112">
    <property type="entry name" value="Protein kinase-like (PK-like)"/>
    <property type="match status" value="1"/>
</dbReference>
<feature type="short sequence motif" description="Substrate specificity determinant motif" evidence="1">
    <location>
        <begin position="306"/>
        <end position="321"/>
    </location>
</feature>
<name>A0ABP6QCI9_9ACTN</name>
<dbReference type="InterPro" id="IPR043674">
    <property type="entry name" value="GlcN_kinase"/>
</dbReference>
<feature type="binding site" evidence="1">
    <location>
        <position position="57"/>
    </location>
    <ligand>
        <name>ATP</name>
        <dbReference type="ChEBI" id="CHEBI:30616"/>
    </ligand>
</feature>
<gene>
    <name evidence="2" type="ORF">GCM10010468_24040</name>
</gene>
<feature type="binding site" evidence="1">
    <location>
        <position position="111"/>
    </location>
    <ligand>
        <name>ATP</name>
        <dbReference type="ChEBI" id="CHEBI:30616"/>
    </ligand>
</feature>
<keyword evidence="3" id="KW-1185">Reference proteome</keyword>
<evidence type="ECO:0000313" key="2">
    <source>
        <dbReference type="EMBL" id="GAA3207614.1"/>
    </source>
</evidence>
<keyword evidence="1" id="KW-0418">Kinase</keyword>
<organism evidence="2 3">
    <name type="scientific">Actinocorallia longicatena</name>
    <dbReference type="NCBI Taxonomy" id="111803"/>
    <lineage>
        <taxon>Bacteria</taxon>
        <taxon>Bacillati</taxon>
        <taxon>Actinomycetota</taxon>
        <taxon>Actinomycetes</taxon>
        <taxon>Streptosporangiales</taxon>
        <taxon>Thermomonosporaceae</taxon>
        <taxon>Actinocorallia</taxon>
    </lineage>
</organism>
<comment type="function">
    <text evidence="1">Catalyzes the ATP-dependent phosphorylation of D-glucosamine (GlcN) to D-glucosamine 6-phosphate. May be involved in the phosphorylation of acquired extracellular GlcN derived from the hydrolysis of chitosan, i.e., in the incorporation of exogenous GlcN into the bacterial GlcNAc metabolism.</text>
</comment>
<protein>
    <recommendedName>
        <fullName evidence="1">Glucosamine kinase</fullName>
        <shortName evidence="1">GlcN kinase</shortName>
        <shortName evidence="1">GlcNK</shortName>
        <ecNumber evidence="1">2.7.1.8</ecNumber>
    </recommendedName>
</protein>
<feature type="binding site" evidence="1">
    <location>
        <position position="225"/>
    </location>
    <ligand>
        <name>Mg(2+)</name>
        <dbReference type="ChEBI" id="CHEBI:18420"/>
        <label>1</label>
    </ligand>
</feature>
<feature type="binding site" evidence="1">
    <location>
        <position position="227"/>
    </location>
    <ligand>
        <name>Mg(2+)</name>
        <dbReference type="ChEBI" id="CHEBI:18420"/>
        <label>2</label>
    </ligand>
</feature>
<comment type="caution">
    <text evidence="1">Lacks conserved residue(s) required for the propagation of feature annotation.</text>
</comment>
<evidence type="ECO:0000313" key="3">
    <source>
        <dbReference type="Proteomes" id="UP001501237"/>
    </source>
</evidence>
<dbReference type="HAMAP" id="MF_02218">
    <property type="entry name" value="GlcN_kinase"/>
    <property type="match status" value="1"/>
</dbReference>
<feature type="binding site" evidence="1">
    <location>
        <position position="208"/>
    </location>
    <ligand>
        <name>D-glucosamine</name>
        <dbReference type="ChEBI" id="CHEBI:58723"/>
    </ligand>
</feature>
<evidence type="ECO:0000256" key="1">
    <source>
        <dbReference type="HAMAP-Rule" id="MF_02218"/>
    </source>
</evidence>
<comment type="catalytic activity">
    <reaction evidence="1">
        <text>D-glucosamine + ATP = D-glucosamine 6-phosphate + ADP + H(+)</text>
        <dbReference type="Rhea" id="RHEA:10948"/>
        <dbReference type="ChEBI" id="CHEBI:15378"/>
        <dbReference type="ChEBI" id="CHEBI:30616"/>
        <dbReference type="ChEBI" id="CHEBI:58723"/>
        <dbReference type="ChEBI" id="CHEBI:58725"/>
        <dbReference type="ChEBI" id="CHEBI:456216"/>
        <dbReference type="EC" id="2.7.1.8"/>
    </reaction>
</comment>
<dbReference type="RefSeq" id="WP_344826278.1">
    <property type="nucleotide sequence ID" value="NZ_BAAAUV010000005.1"/>
</dbReference>
<keyword evidence="1" id="KW-0067">ATP-binding</keyword>
<keyword evidence="1" id="KW-0119">Carbohydrate metabolism</keyword>
<dbReference type="EMBL" id="BAAAUV010000005">
    <property type="protein sequence ID" value="GAA3207614.1"/>
    <property type="molecule type" value="Genomic_DNA"/>
</dbReference>
<comment type="subunit">
    <text evidence="1">Monomer.</text>
</comment>
<keyword evidence="1" id="KW-0808">Transferase</keyword>
<dbReference type="InterPro" id="IPR011009">
    <property type="entry name" value="Kinase-like_dom_sf"/>
</dbReference>
<keyword evidence="1" id="KW-0460">Magnesium</keyword>
<dbReference type="Gene3D" id="3.90.1200.10">
    <property type="match status" value="1"/>
</dbReference>
<accession>A0ABP6QCI9</accession>
<reference evidence="3" key="1">
    <citation type="journal article" date="2019" name="Int. J. Syst. Evol. Microbiol.">
        <title>The Global Catalogue of Microorganisms (GCM) 10K type strain sequencing project: providing services to taxonomists for standard genome sequencing and annotation.</title>
        <authorList>
            <consortium name="The Broad Institute Genomics Platform"/>
            <consortium name="The Broad Institute Genome Sequencing Center for Infectious Disease"/>
            <person name="Wu L."/>
            <person name="Ma J."/>
        </authorList>
    </citation>
    <scope>NUCLEOTIDE SEQUENCE [LARGE SCALE GENOMIC DNA]</scope>
    <source>
        <strain evidence="3">JCM 9377</strain>
    </source>
</reference>
<dbReference type="EC" id="2.7.1.8" evidence="1"/>
<proteinExistence type="inferred from homology"/>
<sequence length="343" mass="36124">MDSESSALIAGLADGPGGLPGVRWFRALPQLGDLSERPVTADQTHRSVIVGERLVVKWFSPPPEAPHRALDLLGHLAAVGFTATAAPYAAVLDGDGRLSALITDYLPDGRDGWEWCTEAAISGEPAGPLLGALAADLHAALATPSALIPEPVSASAGAGAGWHARALAALEEASELDPWPGPRAERMRAELAPLAEPGPTPVLRIHGDLHVGQVLEWRGGHAVIDFDGNPTVAAAETPQPAARDVAQLLTSLEHVGQVAAGRGADSAAWTREACAGFLAAYTGGLAAHGRSELFDERLLRPFAVEQECRELIYAARFLPRWRYAPLGVLRSWYETEDPIEGGA</sequence>
<comment type="caution">
    <text evidence="2">The sequence shown here is derived from an EMBL/GenBank/DDBJ whole genome shotgun (WGS) entry which is preliminary data.</text>
</comment>
<keyword evidence="1" id="KW-0479">Metal-binding</keyword>
<comment type="cofactor">
    <cofactor evidence="1">
        <name>Mg(2+)</name>
        <dbReference type="ChEBI" id="CHEBI:18420"/>
    </cofactor>
    <text evidence="1">Binds 2 Mg(2+) ions per subunit.</text>
</comment>
<keyword evidence="1" id="KW-0547">Nucleotide-binding</keyword>
<dbReference type="Proteomes" id="UP001501237">
    <property type="component" value="Unassembled WGS sequence"/>
</dbReference>
<comment type="similarity">
    <text evidence="1">Belongs to the actinobacterial glucosamine kinase family.</text>
</comment>